<organism evidence="2 3">
    <name type="scientific">Orbilia blumenaviensis</name>
    <dbReference type="NCBI Taxonomy" id="1796055"/>
    <lineage>
        <taxon>Eukaryota</taxon>
        <taxon>Fungi</taxon>
        <taxon>Dikarya</taxon>
        <taxon>Ascomycota</taxon>
        <taxon>Pezizomycotina</taxon>
        <taxon>Orbiliomycetes</taxon>
        <taxon>Orbiliales</taxon>
        <taxon>Orbiliaceae</taxon>
        <taxon>Orbilia</taxon>
    </lineage>
</organism>
<dbReference type="PANTHER" id="PTHR40781">
    <property type="match status" value="1"/>
</dbReference>
<reference evidence="2 3" key="1">
    <citation type="submission" date="2019-10" db="EMBL/GenBank/DDBJ databases">
        <authorList>
            <person name="Palmer J.M."/>
        </authorList>
    </citation>
    <scope>NUCLEOTIDE SEQUENCE [LARGE SCALE GENOMIC DNA]</scope>
    <source>
        <strain evidence="2 3">TWF730</strain>
    </source>
</reference>
<dbReference type="PANTHER" id="PTHR40781:SF1">
    <property type="match status" value="1"/>
</dbReference>
<protein>
    <recommendedName>
        <fullName evidence="1">DUF7587 domain-containing protein</fullName>
    </recommendedName>
</protein>
<proteinExistence type="predicted"/>
<keyword evidence="3" id="KW-1185">Reference proteome</keyword>
<feature type="domain" description="DUF7587" evidence="1">
    <location>
        <begin position="15"/>
        <end position="160"/>
    </location>
</feature>
<sequence length="164" mass="18912">MRRIPNPRLKGREYPYLLYRVHFPKASHTSYHENYGFTCTADDRIDICDYDDLANGFESHLDWGSKKPTYFISMFGSEDHAVNWAIKQIGRGRDVSASVMAIDPGQIKNSRNALLPILCLDDILSQYPDLVPDGKDKKWFEDEYLALYMIPESAIVNSYDVYFG</sequence>
<dbReference type="AlphaFoldDB" id="A0AAV9V9W6"/>
<evidence type="ECO:0000313" key="3">
    <source>
        <dbReference type="Proteomes" id="UP001373714"/>
    </source>
</evidence>
<dbReference type="InterPro" id="IPR056009">
    <property type="entry name" value="DUF7587"/>
</dbReference>
<dbReference type="Pfam" id="PF24494">
    <property type="entry name" value="DUF7587"/>
    <property type="match status" value="1"/>
</dbReference>
<dbReference type="Proteomes" id="UP001373714">
    <property type="component" value="Unassembled WGS sequence"/>
</dbReference>
<evidence type="ECO:0000259" key="1">
    <source>
        <dbReference type="Pfam" id="PF24494"/>
    </source>
</evidence>
<dbReference type="EMBL" id="JAVHNS010000004">
    <property type="protein sequence ID" value="KAK6357869.1"/>
    <property type="molecule type" value="Genomic_DNA"/>
</dbReference>
<accession>A0AAV9V9W6</accession>
<gene>
    <name evidence="2" type="ORF">TWF730_007226</name>
</gene>
<comment type="caution">
    <text evidence="2">The sequence shown here is derived from an EMBL/GenBank/DDBJ whole genome shotgun (WGS) entry which is preliminary data.</text>
</comment>
<name>A0AAV9V9W6_9PEZI</name>
<evidence type="ECO:0000313" key="2">
    <source>
        <dbReference type="EMBL" id="KAK6357869.1"/>
    </source>
</evidence>